<keyword evidence="3" id="KW-0449">Lipoprotein</keyword>
<dbReference type="PROSITE" id="PS51257">
    <property type="entry name" value="PROKAR_LIPOPROTEIN"/>
    <property type="match status" value="1"/>
</dbReference>
<dbReference type="EMBL" id="LN774769">
    <property type="protein sequence ID" value="CEN27406.1"/>
    <property type="molecule type" value="Genomic_DNA"/>
</dbReference>
<keyword evidence="1" id="KW-0732">Signal</keyword>
<dbReference type="Gene3D" id="2.170.130.30">
    <property type="match status" value="1"/>
</dbReference>
<evidence type="ECO:0000256" key="1">
    <source>
        <dbReference type="SAM" id="SignalP"/>
    </source>
</evidence>
<evidence type="ECO:0000313" key="3">
    <source>
        <dbReference type="EMBL" id="CEN27406.1"/>
    </source>
</evidence>
<dbReference type="RefSeq" id="WP_047914693.1">
    <property type="nucleotide sequence ID" value="NZ_LN774769.1"/>
</dbReference>
<evidence type="ECO:0000313" key="4">
    <source>
        <dbReference type="Proteomes" id="UP000033166"/>
    </source>
</evidence>
<dbReference type="KEGG" id="lpk:LACPI_0206"/>
<dbReference type="InterPro" id="IPR027954">
    <property type="entry name" value="Transcobalamin-like_C"/>
</dbReference>
<reference evidence="4" key="1">
    <citation type="submission" date="2015-01" db="EMBL/GenBank/DDBJ databases">
        <authorList>
            <person name="Andreevskaya M."/>
        </authorList>
    </citation>
    <scope>NUCLEOTIDE SEQUENCE [LARGE SCALE GENOMIC DNA]</scope>
    <source>
        <strain evidence="4">MKFS47</strain>
    </source>
</reference>
<gene>
    <name evidence="3" type="ORF">LACPI_0206</name>
</gene>
<dbReference type="AlphaFoldDB" id="A0A0D6DUI4"/>
<feature type="chain" id="PRO_5038922890" evidence="1">
    <location>
        <begin position="24"/>
        <end position="134"/>
    </location>
</feature>
<sequence>MTLLTFKKSATLVAALGFAFSLAACGNQTKGEATKPSTASTDTATITLDFENDKKVDETKKVTIKKDQTLLEALKDTFKVEEKSGFITSIDGKKQDETAKKYWMFDINGKMADKGAADIHLKKGDKVAFYLGSF</sequence>
<accession>A0A0D6DUI4</accession>
<organism evidence="3 4">
    <name type="scientific">Pseudolactococcus piscium MKFS47</name>
    <dbReference type="NCBI Taxonomy" id="297352"/>
    <lineage>
        <taxon>Bacteria</taxon>
        <taxon>Bacillati</taxon>
        <taxon>Bacillota</taxon>
        <taxon>Bacilli</taxon>
        <taxon>Lactobacillales</taxon>
        <taxon>Streptococcaceae</taxon>
        <taxon>Pseudolactococcus</taxon>
    </lineage>
</organism>
<name>A0A0D6DUI4_9LACT</name>
<dbReference type="HOGENOM" id="CLU_111954_1_0_9"/>
<dbReference type="Pfam" id="PF14478">
    <property type="entry name" value="DUF4430"/>
    <property type="match status" value="1"/>
</dbReference>
<dbReference type="Proteomes" id="UP000033166">
    <property type="component" value="Chromosome I"/>
</dbReference>
<dbReference type="STRING" id="1364.LP2241_10182"/>
<feature type="domain" description="Transcobalamin-like C-terminal" evidence="2">
    <location>
        <begin position="67"/>
        <end position="132"/>
    </location>
</feature>
<evidence type="ECO:0000259" key="2">
    <source>
        <dbReference type="Pfam" id="PF14478"/>
    </source>
</evidence>
<proteinExistence type="predicted"/>
<protein>
    <submittedName>
        <fullName evidence="3">Putative lipoprotein</fullName>
    </submittedName>
</protein>
<feature type="signal peptide" evidence="1">
    <location>
        <begin position="1"/>
        <end position="23"/>
    </location>
</feature>